<accession>A0ABQ4UP23</accession>
<feature type="chain" id="PRO_5047403524" evidence="1">
    <location>
        <begin position="20"/>
        <end position="626"/>
    </location>
</feature>
<dbReference type="InterPro" id="IPR011050">
    <property type="entry name" value="Pectin_lyase_fold/virulence"/>
</dbReference>
<gene>
    <name evidence="2" type="ORF">LNAOJCKE_5647</name>
</gene>
<keyword evidence="1" id="KW-0732">Signal</keyword>
<proteinExistence type="predicted"/>
<dbReference type="Proteomes" id="UP001055039">
    <property type="component" value="Unassembled WGS sequence"/>
</dbReference>
<protein>
    <submittedName>
        <fullName evidence="2">Uncharacterized protein</fullName>
    </submittedName>
</protein>
<feature type="signal peptide" evidence="1">
    <location>
        <begin position="1"/>
        <end position="19"/>
    </location>
</feature>
<dbReference type="EMBL" id="BPRC01000064">
    <property type="protein sequence ID" value="GJE68408.1"/>
    <property type="molecule type" value="Genomic_DNA"/>
</dbReference>
<keyword evidence="3" id="KW-1185">Reference proteome</keyword>
<sequence length="626" mass="64208">MLMRTVLAALAVVSSLTFARAEGLSPAGSAAHGLCYASGTSGPRVPCVLQGQAWTRILQPTDDASGMTARPAGSKAANTLSALLGRTVYVADDMALGSHDITAAIPAAVGRLGSMGGRLLLPRSVQPYTLTALQALPSNVILEGDGRAPTLISSNFDGDVLRFGDGSTTNENSGLRNISFSSSVPRTHGAFIALRGTYNFKGADVTCQGNVYVCIDVHGGPNAFKIHLDRVQVFNPYVGIRLGFSGGQPADVMLNEPLISGATMAALHFRNVSGFQVRGGDYISNKNAWLMDPGNGQVVNGSQSTDGFLDTSVDEGLLIAPTGTGKVSDVTFTGLWAATNGQSNGKPGIRLKGTPSTIRSLIFNAPRLTNNGGEGFRNEGSAYIDINAPQISFNSKTARNVYSGIHVAAGVSSWSVTGGRSGPGGSFPGQEEWQKYGIEVAPGAGDRITVAAVDLSGNLTGSLSNGATGGRQTIDTIGAPYGTVGRNMGIGTLAPAARLTVTDASLPYKDVAAGAASAQISTGNGAATDSGIRFGVLADMYGWMQCAKPGSNTLPCYINPMGSPIVLGKPAPATSEANGYPYIPVMSGTPTGAPQAVPGMAPLVVDGRAGKLCVYANSAWKCIALQ</sequence>
<dbReference type="SUPFAM" id="SSF51126">
    <property type="entry name" value="Pectin lyase-like"/>
    <property type="match status" value="1"/>
</dbReference>
<evidence type="ECO:0000313" key="2">
    <source>
        <dbReference type="EMBL" id="GJE68408.1"/>
    </source>
</evidence>
<evidence type="ECO:0000256" key="1">
    <source>
        <dbReference type="SAM" id="SignalP"/>
    </source>
</evidence>
<name>A0ABQ4UP23_9HYPH</name>
<dbReference type="InterPro" id="IPR012334">
    <property type="entry name" value="Pectin_lyas_fold"/>
</dbReference>
<organism evidence="2 3">
    <name type="scientific">Methylorubrum aminovorans</name>
    <dbReference type="NCBI Taxonomy" id="269069"/>
    <lineage>
        <taxon>Bacteria</taxon>
        <taxon>Pseudomonadati</taxon>
        <taxon>Pseudomonadota</taxon>
        <taxon>Alphaproteobacteria</taxon>
        <taxon>Hyphomicrobiales</taxon>
        <taxon>Methylobacteriaceae</taxon>
        <taxon>Methylorubrum</taxon>
    </lineage>
</organism>
<reference evidence="2" key="2">
    <citation type="submission" date="2021-08" db="EMBL/GenBank/DDBJ databases">
        <authorList>
            <person name="Tani A."/>
            <person name="Ola A."/>
            <person name="Ogura Y."/>
            <person name="Katsura K."/>
            <person name="Hayashi T."/>
        </authorList>
    </citation>
    <scope>NUCLEOTIDE SEQUENCE</scope>
    <source>
        <strain evidence="2">NBRC 15686</strain>
    </source>
</reference>
<comment type="caution">
    <text evidence="2">The sequence shown here is derived from an EMBL/GenBank/DDBJ whole genome shotgun (WGS) entry which is preliminary data.</text>
</comment>
<dbReference type="Gene3D" id="2.160.20.10">
    <property type="entry name" value="Single-stranded right-handed beta-helix, Pectin lyase-like"/>
    <property type="match status" value="1"/>
</dbReference>
<reference evidence="2" key="1">
    <citation type="journal article" date="2021" name="Front. Microbiol.">
        <title>Comprehensive Comparative Genomics and Phenotyping of Methylobacterium Species.</title>
        <authorList>
            <person name="Alessa O."/>
            <person name="Ogura Y."/>
            <person name="Fujitani Y."/>
            <person name="Takami H."/>
            <person name="Hayashi T."/>
            <person name="Sahin N."/>
            <person name="Tani A."/>
        </authorList>
    </citation>
    <scope>NUCLEOTIDE SEQUENCE</scope>
    <source>
        <strain evidence="2">NBRC 15686</strain>
    </source>
</reference>
<evidence type="ECO:0000313" key="3">
    <source>
        <dbReference type="Proteomes" id="UP001055039"/>
    </source>
</evidence>